<name>A0A2R5GRW6_9STRA</name>
<dbReference type="EMBL" id="BEYU01000162">
    <property type="protein sequence ID" value="GBG33590.1"/>
    <property type="molecule type" value="Genomic_DNA"/>
</dbReference>
<proteinExistence type="predicted"/>
<evidence type="ECO:0000256" key="1">
    <source>
        <dbReference type="SAM" id="MobiDB-lite"/>
    </source>
</evidence>
<dbReference type="InterPro" id="IPR006553">
    <property type="entry name" value="Leu-rich_rpt_Cys-con_subtyp"/>
</dbReference>
<keyword evidence="3" id="KW-1185">Reference proteome</keyword>
<dbReference type="PROSITE" id="PS51450">
    <property type="entry name" value="LRR"/>
    <property type="match status" value="1"/>
</dbReference>
<dbReference type="InParanoid" id="A0A2R5GRW6"/>
<evidence type="ECO:0000313" key="2">
    <source>
        <dbReference type="EMBL" id="GBG33590.1"/>
    </source>
</evidence>
<evidence type="ECO:0000313" key="3">
    <source>
        <dbReference type="Proteomes" id="UP000241890"/>
    </source>
</evidence>
<dbReference type="Pfam" id="PF23952">
    <property type="entry name" value="LRR_EndoS"/>
    <property type="match status" value="1"/>
</dbReference>
<protein>
    <submittedName>
        <fullName evidence="2">F-box/LRR-repeat protein 7</fullName>
    </submittedName>
</protein>
<reference evidence="2 3" key="1">
    <citation type="submission" date="2017-12" db="EMBL/GenBank/DDBJ databases">
        <title>Sequencing, de novo assembly and annotation of complete genome of a new Thraustochytrid species, strain FCC1311.</title>
        <authorList>
            <person name="Sedici K."/>
            <person name="Godart F."/>
            <person name="Aiese Cigliano R."/>
            <person name="Sanseverino W."/>
            <person name="Barakat M."/>
            <person name="Ortet P."/>
            <person name="Marechal E."/>
            <person name="Cagnac O."/>
            <person name="Amato A."/>
        </authorList>
    </citation>
    <scope>NUCLEOTIDE SEQUENCE [LARGE SCALE GENOMIC DNA]</scope>
</reference>
<dbReference type="InterPro" id="IPR001611">
    <property type="entry name" value="Leu-rich_rpt"/>
</dbReference>
<dbReference type="Gene3D" id="3.80.10.10">
    <property type="entry name" value="Ribonuclease Inhibitor"/>
    <property type="match status" value="1"/>
</dbReference>
<dbReference type="InterPro" id="IPR032675">
    <property type="entry name" value="LRR_dom_sf"/>
</dbReference>
<gene>
    <name evidence="2" type="ORF">FCC1311_098132</name>
</gene>
<dbReference type="GO" id="GO:0031146">
    <property type="term" value="P:SCF-dependent proteasomal ubiquitin-dependent protein catabolic process"/>
    <property type="evidence" value="ECO:0007669"/>
    <property type="project" value="TreeGrafter"/>
</dbReference>
<feature type="region of interest" description="Disordered" evidence="1">
    <location>
        <begin position="137"/>
        <end position="167"/>
    </location>
</feature>
<dbReference type="GO" id="GO:0019005">
    <property type="term" value="C:SCF ubiquitin ligase complex"/>
    <property type="evidence" value="ECO:0007669"/>
    <property type="project" value="TreeGrafter"/>
</dbReference>
<dbReference type="AlphaFoldDB" id="A0A2R5GRW6"/>
<accession>A0A2R5GRW6</accession>
<organism evidence="2 3">
    <name type="scientific">Hondaea fermentalgiana</name>
    <dbReference type="NCBI Taxonomy" id="2315210"/>
    <lineage>
        <taxon>Eukaryota</taxon>
        <taxon>Sar</taxon>
        <taxon>Stramenopiles</taxon>
        <taxon>Bigyra</taxon>
        <taxon>Labyrinthulomycetes</taxon>
        <taxon>Thraustochytrida</taxon>
        <taxon>Thraustochytriidae</taxon>
        <taxon>Hondaea</taxon>
    </lineage>
</organism>
<sequence length="603" mass="65803">MPRSRATFITVPTAIRYATLRYATLRYATLRYETIRYATLRDDTIRDETMETLMLSDWSIGVCGECRESLLVARGPHASPAPAPVEPADEFRAIYEDHASCFHCGASGSVRAVTSIKPHPCSPASIKLRRRQIEVEEEKANCSDDDDANLDPPHLGDMARKGVVSPRPTISRKRPGLVDLVYHEYGLWETVLSYLRPEAIGMLSLTCHDVSAQLWGRQLDLLQMEPIRWFGRTALARCFVSRSVRRRWYVQGIALDCRDANVREVLDVALEPLVLRSLAIRGAGQRGLLGLSACRWLTTLDLSLNPLDDLSPLTALRDLRDLRLEGCETLTSVEPLASCEELRALHLSGCRGLSSLRGLEFCTNLQELDLSLCFSLFSDHATAVAGLADLASLRSLALQGCSQLVSCPSLPPLLEKIDLGSCDQLVDISALKACAKSLKEVLLSGCDSLANLDVLVSCKALRVLDLSHCYSVVDVGLVAKCSALEHLFLGGCIGLQSVALAERTSLQYLSLTGCANLADLSGLAHCKSLTHLDLGFCASLQSVAALEACSSLEYVNLTRCSSLKSVSAFAKLPAMRRLCVRWCPQVSLAQVHALPAYISVVST</sequence>
<dbReference type="Pfam" id="PF13516">
    <property type="entry name" value="LRR_6"/>
    <property type="match status" value="1"/>
</dbReference>
<dbReference type="Proteomes" id="UP000241890">
    <property type="component" value="Unassembled WGS sequence"/>
</dbReference>
<comment type="caution">
    <text evidence="2">The sequence shown here is derived from an EMBL/GenBank/DDBJ whole genome shotgun (WGS) entry which is preliminary data.</text>
</comment>
<dbReference type="SMART" id="SM00367">
    <property type="entry name" value="LRR_CC"/>
    <property type="match status" value="7"/>
</dbReference>
<dbReference type="SUPFAM" id="SSF52058">
    <property type="entry name" value="L domain-like"/>
    <property type="match status" value="1"/>
</dbReference>
<dbReference type="PANTHER" id="PTHR13318">
    <property type="entry name" value="PARTNER OF PAIRED, ISOFORM B-RELATED"/>
    <property type="match status" value="1"/>
</dbReference>
<dbReference type="OrthoDB" id="120976at2759"/>